<dbReference type="Proteomes" id="UP000050794">
    <property type="component" value="Unassembled WGS sequence"/>
</dbReference>
<keyword evidence="1" id="KW-1133">Transmembrane helix</keyword>
<evidence type="ECO:0000313" key="2">
    <source>
        <dbReference type="EMBL" id="VDM38881.1"/>
    </source>
</evidence>
<keyword evidence="1" id="KW-0472">Membrane</keyword>
<keyword evidence="3" id="KW-1185">Reference proteome</keyword>
<protein>
    <submittedName>
        <fullName evidence="4">MFS_1_like domain-containing protein</fullName>
    </submittedName>
</protein>
<evidence type="ECO:0000313" key="3">
    <source>
        <dbReference type="Proteomes" id="UP000050794"/>
    </source>
</evidence>
<evidence type="ECO:0000313" key="4">
    <source>
        <dbReference type="WBParaSite" id="TCNE_0000756001-mRNA-1"/>
    </source>
</evidence>
<name>A0A183UGE0_TOXCA</name>
<reference evidence="4" key="1">
    <citation type="submission" date="2016-06" db="UniProtKB">
        <authorList>
            <consortium name="WormBaseParasite"/>
        </authorList>
    </citation>
    <scope>IDENTIFICATION</scope>
</reference>
<keyword evidence="1" id="KW-0812">Transmembrane</keyword>
<reference evidence="2 3" key="2">
    <citation type="submission" date="2018-11" db="EMBL/GenBank/DDBJ databases">
        <authorList>
            <consortium name="Pathogen Informatics"/>
        </authorList>
    </citation>
    <scope>NUCLEOTIDE SEQUENCE [LARGE SCALE GENOMIC DNA]</scope>
</reference>
<feature type="transmembrane region" description="Helical" evidence="1">
    <location>
        <begin position="117"/>
        <end position="138"/>
    </location>
</feature>
<proteinExistence type="predicted"/>
<dbReference type="AlphaFoldDB" id="A0A183UGE0"/>
<organism evidence="3 4">
    <name type="scientific">Toxocara canis</name>
    <name type="common">Canine roundworm</name>
    <dbReference type="NCBI Taxonomy" id="6265"/>
    <lineage>
        <taxon>Eukaryota</taxon>
        <taxon>Metazoa</taxon>
        <taxon>Ecdysozoa</taxon>
        <taxon>Nematoda</taxon>
        <taxon>Chromadorea</taxon>
        <taxon>Rhabditida</taxon>
        <taxon>Spirurina</taxon>
        <taxon>Ascaridomorpha</taxon>
        <taxon>Ascaridoidea</taxon>
        <taxon>Toxocaridae</taxon>
        <taxon>Toxocara</taxon>
    </lineage>
</organism>
<accession>A0A183UGE0</accession>
<sequence length="151" mass="16617">MQLSVAEKNEERRQFGMEQLRNHQLITTRFLLHAFTHSAVTVYLPYAMVKLRKRIVFPLVTRLCAALAGASEAIAERGNLERSMLLAGWLAGWLDGWTLLGAAAMGEAAVPSGEKRYCAFAANIRAVVIAVMAIRASFSRTTCGFKRNSTG</sequence>
<feature type="transmembrane region" description="Helical" evidence="1">
    <location>
        <begin position="86"/>
        <end position="105"/>
    </location>
</feature>
<feature type="transmembrane region" description="Helical" evidence="1">
    <location>
        <begin position="30"/>
        <end position="49"/>
    </location>
</feature>
<dbReference type="WBParaSite" id="TCNE_0000756001-mRNA-1">
    <property type="protein sequence ID" value="TCNE_0000756001-mRNA-1"/>
    <property type="gene ID" value="TCNE_0000756001"/>
</dbReference>
<gene>
    <name evidence="2" type="ORF">TCNE_LOCUS7560</name>
</gene>
<evidence type="ECO:0000256" key="1">
    <source>
        <dbReference type="SAM" id="Phobius"/>
    </source>
</evidence>
<dbReference type="EMBL" id="UYWY01019707">
    <property type="protein sequence ID" value="VDM38881.1"/>
    <property type="molecule type" value="Genomic_DNA"/>
</dbReference>